<dbReference type="InterPro" id="IPR039426">
    <property type="entry name" value="TonB-dep_rcpt-like"/>
</dbReference>
<evidence type="ECO:0000256" key="1">
    <source>
        <dbReference type="ARBA" id="ARBA00004571"/>
    </source>
</evidence>
<comment type="similarity">
    <text evidence="8 9">Belongs to the TonB-dependent receptor family.</text>
</comment>
<comment type="subcellular location">
    <subcellularLocation>
        <location evidence="1 8">Cell outer membrane</location>
        <topology evidence="1 8">Multi-pass membrane protein</topology>
    </subcellularLocation>
</comment>
<dbReference type="PANTHER" id="PTHR30069:SF28">
    <property type="entry name" value="TONB-DEPENDENT RECEPTOR YNCD-RELATED"/>
    <property type="match status" value="1"/>
</dbReference>
<dbReference type="InterPro" id="IPR000531">
    <property type="entry name" value="Beta-barrel_TonB"/>
</dbReference>
<evidence type="ECO:0000256" key="8">
    <source>
        <dbReference type="PROSITE-ProRule" id="PRU01360"/>
    </source>
</evidence>
<dbReference type="InterPro" id="IPR036942">
    <property type="entry name" value="Beta-barrel_TonB_sf"/>
</dbReference>
<gene>
    <name evidence="12" type="ORF">ACFPMF_03745</name>
</gene>
<dbReference type="EMBL" id="JBHSMA010000001">
    <property type="protein sequence ID" value="MFC5408406.1"/>
    <property type="molecule type" value="Genomic_DNA"/>
</dbReference>
<dbReference type="PANTHER" id="PTHR30069">
    <property type="entry name" value="TONB-DEPENDENT OUTER MEMBRANE RECEPTOR"/>
    <property type="match status" value="1"/>
</dbReference>
<evidence type="ECO:0000256" key="3">
    <source>
        <dbReference type="ARBA" id="ARBA00022452"/>
    </source>
</evidence>
<keyword evidence="3 8" id="KW-1134">Transmembrane beta strand</keyword>
<dbReference type="InterPro" id="IPR012910">
    <property type="entry name" value="Plug_dom"/>
</dbReference>
<keyword evidence="4 8" id="KW-0812">Transmembrane</keyword>
<comment type="caution">
    <text evidence="12">The sequence shown here is derived from an EMBL/GenBank/DDBJ whole genome shotgun (WGS) entry which is preliminary data.</text>
</comment>
<dbReference type="PROSITE" id="PS52016">
    <property type="entry name" value="TONB_DEPENDENT_REC_3"/>
    <property type="match status" value="1"/>
</dbReference>
<protein>
    <submittedName>
        <fullName evidence="12">TonB-dependent receptor</fullName>
    </submittedName>
</protein>
<dbReference type="RefSeq" id="WP_379841246.1">
    <property type="nucleotide sequence ID" value="NZ_JBHSMA010000001.1"/>
</dbReference>
<keyword evidence="2 8" id="KW-0813">Transport</keyword>
<dbReference type="SUPFAM" id="SSF56935">
    <property type="entry name" value="Porins"/>
    <property type="match status" value="1"/>
</dbReference>
<evidence type="ECO:0000256" key="6">
    <source>
        <dbReference type="ARBA" id="ARBA00023136"/>
    </source>
</evidence>
<reference evidence="13" key="1">
    <citation type="journal article" date="2019" name="Int. J. Syst. Evol. Microbiol.">
        <title>The Global Catalogue of Microorganisms (GCM) 10K type strain sequencing project: providing services to taxonomists for standard genome sequencing and annotation.</title>
        <authorList>
            <consortium name="The Broad Institute Genomics Platform"/>
            <consortium name="The Broad Institute Genome Sequencing Center for Infectious Disease"/>
            <person name="Wu L."/>
            <person name="Ma J."/>
        </authorList>
    </citation>
    <scope>NUCLEOTIDE SEQUENCE [LARGE SCALE GENOMIC DNA]</scope>
    <source>
        <strain evidence="13">CCUG 55250</strain>
    </source>
</reference>
<dbReference type="Pfam" id="PF00593">
    <property type="entry name" value="TonB_dep_Rec_b-barrel"/>
    <property type="match status" value="1"/>
</dbReference>
<dbReference type="Gene3D" id="2.170.130.10">
    <property type="entry name" value="TonB-dependent receptor, plug domain"/>
    <property type="match status" value="1"/>
</dbReference>
<dbReference type="Pfam" id="PF07715">
    <property type="entry name" value="Plug"/>
    <property type="match status" value="1"/>
</dbReference>
<dbReference type="InterPro" id="IPR037066">
    <property type="entry name" value="Plug_dom_sf"/>
</dbReference>
<evidence type="ECO:0000313" key="13">
    <source>
        <dbReference type="Proteomes" id="UP001596106"/>
    </source>
</evidence>
<keyword evidence="12" id="KW-0675">Receptor</keyword>
<keyword evidence="6 8" id="KW-0472">Membrane</keyword>
<feature type="domain" description="TonB-dependent receptor-like beta-barrel" evidence="10">
    <location>
        <begin position="273"/>
        <end position="657"/>
    </location>
</feature>
<evidence type="ECO:0000256" key="7">
    <source>
        <dbReference type="ARBA" id="ARBA00023237"/>
    </source>
</evidence>
<keyword evidence="7 8" id="KW-0998">Cell outer membrane</keyword>
<evidence type="ECO:0000256" key="5">
    <source>
        <dbReference type="ARBA" id="ARBA00023077"/>
    </source>
</evidence>
<evidence type="ECO:0000256" key="2">
    <source>
        <dbReference type="ARBA" id="ARBA00022448"/>
    </source>
</evidence>
<accession>A0ABW0I7N2</accession>
<keyword evidence="5 9" id="KW-0798">TonB box</keyword>
<name>A0ABW0I7N2_9BACT</name>
<sequence>MMKYGYVLSLLSVSVFAQQPESGRLEKDTIQLNEVTVRGYETNRPLVETAASVNVLSGKELTQRFGTPALVPALNTLPGVRMDERSPGSYRLSIRGSLIRSPFGVRNVKIYWNELPLTDAGGTTYLNALDVRAIGRVEVIKGPAGSLYGAGTGGTVLLSGPGSGTTAREYSNQAEISALVGSYGLQGQNYSIQTGKNNAALSLNYGHLQSDGYRQQSRMYRDNLSLNGTFAVNSKQTISVMGLYSDLAYQTPGGLNATQFRANPRQARPSTPAVPGSVAQGAAIYQRTGYLGFSHQYRWNDRIQNTTVVYTSLTDFANPFITNYEKRTDQGVGGRTVTRWQVVEEGVPTQLVFGGEWQQNFTVDRNYGNRAGQPDTLQADDELRASQSVLFAQLEATLPLGIIATAGLSRNEVAYRFTRFSVQPVIGQLRGFEPVWLPRVALLKKLGEFISVFASVSTGYSAPTIQEVRPSEGTFNPALEPERGTNLEAAVRGQLSRFQFDVAVYQFKLRQTIVRRSVESGAEYFINAGATDQKGVETQLAYRLVVPKASNFWQTVRLWNSTTVTNYRFRNYQQGTADVSGNRVTGVPPLVTVSGLDAETRVGLYAHLTHQFIDKFPLDDANTVKSDIIRLLNATVGYRKTFAKRWVVEAYVSGDNLLDQTYSLGYDLNAFGGRYYNAAPRRNFTGGLKLGVRW</sequence>
<evidence type="ECO:0000256" key="4">
    <source>
        <dbReference type="ARBA" id="ARBA00022692"/>
    </source>
</evidence>
<organism evidence="12 13">
    <name type="scientific">Larkinella bovis</name>
    <dbReference type="NCBI Taxonomy" id="683041"/>
    <lineage>
        <taxon>Bacteria</taxon>
        <taxon>Pseudomonadati</taxon>
        <taxon>Bacteroidota</taxon>
        <taxon>Cytophagia</taxon>
        <taxon>Cytophagales</taxon>
        <taxon>Spirosomataceae</taxon>
        <taxon>Larkinella</taxon>
    </lineage>
</organism>
<proteinExistence type="inferred from homology"/>
<evidence type="ECO:0000259" key="10">
    <source>
        <dbReference type="Pfam" id="PF00593"/>
    </source>
</evidence>
<keyword evidence="13" id="KW-1185">Reference proteome</keyword>
<dbReference type="Gene3D" id="2.40.170.20">
    <property type="entry name" value="TonB-dependent receptor, beta-barrel domain"/>
    <property type="match status" value="1"/>
</dbReference>
<evidence type="ECO:0000256" key="9">
    <source>
        <dbReference type="RuleBase" id="RU003357"/>
    </source>
</evidence>
<evidence type="ECO:0000313" key="12">
    <source>
        <dbReference type="EMBL" id="MFC5408406.1"/>
    </source>
</evidence>
<feature type="domain" description="TonB-dependent receptor plug" evidence="11">
    <location>
        <begin position="46"/>
        <end position="155"/>
    </location>
</feature>
<dbReference type="Proteomes" id="UP001596106">
    <property type="component" value="Unassembled WGS sequence"/>
</dbReference>
<evidence type="ECO:0000259" key="11">
    <source>
        <dbReference type="Pfam" id="PF07715"/>
    </source>
</evidence>